<evidence type="ECO:0000256" key="3">
    <source>
        <dbReference type="ARBA" id="ARBA00022692"/>
    </source>
</evidence>
<feature type="compositionally biased region" description="Basic and acidic residues" evidence="6">
    <location>
        <begin position="1"/>
        <end position="20"/>
    </location>
</feature>
<feature type="transmembrane region" description="Helical" evidence="7">
    <location>
        <begin position="316"/>
        <end position="339"/>
    </location>
</feature>
<dbReference type="Proteomes" id="UP000447873">
    <property type="component" value="Unassembled WGS sequence"/>
</dbReference>
<reference evidence="9 10" key="1">
    <citation type="submission" date="2018-12" db="EMBL/GenBank/DDBJ databases">
        <title>Venturia inaequalis Genome Resource.</title>
        <authorList>
            <person name="Lichtner F.J."/>
        </authorList>
    </citation>
    <scope>NUCLEOTIDE SEQUENCE [LARGE SCALE GENOMIC DNA]</scope>
    <source>
        <strain evidence="9 10">120213</strain>
    </source>
</reference>
<comment type="subcellular location">
    <subcellularLocation>
        <location evidence="1">Membrane</location>
        <topology evidence="1">Multi-pass membrane protein</topology>
    </subcellularLocation>
</comment>
<evidence type="ECO:0000256" key="5">
    <source>
        <dbReference type="ARBA" id="ARBA00023136"/>
    </source>
</evidence>
<feature type="transmembrane region" description="Helical" evidence="7">
    <location>
        <begin position="170"/>
        <end position="194"/>
    </location>
</feature>
<name>A0A8H3VE18_VENIN</name>
<dbReference type="Pfam" id="PF07690">
    <property type="entry name" value="MFS_1"/>
    <property type="match status" value="1"/>
</dbReference>
<keyword evidence="5 7" id="KW-0472">Membrane</keyword>
<proteinExistence type="predicted"/>
<evidence type="ECO:0000256" key="7">
    <source>
        <dbReference type="SAM" id="Phobius"/>
    </source>
</evidence>
<dbReference type="PANTHER" id="PTHR43791">
    <property type="entry name" value="PERMEASE-RELATED"/>
    <property type="match status" value="1"/>
</dbReference>
<evidence type="ECO:0000256" key="2">
    <source>
        <dbReference type="ARBA" id="ARBA00022448"/>
    </source>
</evidence>
<accession>A0A8H3VE18</accession>
<sequence>MSGSDLGEKAEALGRHEVATEKSTGSPKDFAPQDGKHGSKKTKQELIAEIDARATAPGVTRESFNHIDEKKLLRKMDLKLLPILILLYLLSFIDRGNIGNAKIEGLAEDLKLTGGQYNWCLTAFFLIYCAAEPPSNIILKRIKPSIWLPGIMVAWGIVMTLMGLCKSYAGLLTARCFLGLTEAGLFPGCVFYLTMWYTRYEYQWRMALFFSAVGIAGAFSGLLAYGISFMRGVAGLNAWRWIFILEGIVTVLVAIAAFFLVHDFPETATFLTEEERAFVVWRLKFQSQPDKADQGAEVAQNDEFSWKAIGDAFKGWQIYVGIIMFWGIVAPLYGISLFLPTIIKGLGYKTTTAQLLTVPVYVFASAIALLFAWLSDRAGKRTPFILPMMFVILVGYIMCISSSKPGVVYAGIFIAAAGVYGAYPGNIALISNNLAGSSKRAAGMAIHIAGGNLSGAMASNFYRARDSPRYVLGHGLEIGFVCLGIGAVGLLMFNYTRINRRRARQLAAGEQHTFTARELSDLGDRAITFRYML</sequence>
<feature type="transmembrane region" description="Helical" evidence="7">
    <location>
        <begin position="409"/>
        <end position="429"/>
    </location>
</feature>
<feature type="transmembrane region" description="Helical" evidence="7">
    <location>
        <begin position="384"/>
        <end position="403"/>
    </location>
</feature>
<dbReference type="EMBL" id="WNWS01000033">
    <property type="protein sequence ID" value="KAE9986220.1"/>
    <property type="molecule type" value="Genomic_DNA"/>
</dbReference>
<dbReference type="PROSITE" id="PS50850">
    <property type="entry name" value="MFS"/>
    <property type="match status" value="1"/>
</dbReference>
<keyword evidence="3 7" id="KW-0812">Transmembrane</keyword>
<comment type="caution">
    <text evidence="9">The sequence shown here is derived from an EMBL/GenBank/DDBJ whole genome shotgun (WGS) entry which is preliminary data.</text>
</comment>
<dbReference type="InterPro" id="IPR036259">
    <property type="entry name" value="MFS_trans_sf"/>
</dbReference>
<evidence type="ECO:0000313" key="10">
    <source>
        <dbReference type="Proteomes" id="UP000447873"/>
    </source>
</evidence>
<dbReference type="GO" id="GO:0016020">
    <property type="term" value="C:membrane"/>
    <property type="evidence" value="ECO:0007669"/>
    <property type="project" value="UniProtKB-SubCell"/>
</dbReference>
<dbReference type="AlphaFoldDB" id="A0A8H3VE18"/>
<organism evidence="9 10">
    <name type="scientific">Venturia inaequalis</name>
    <name type="common">Apple scab fungus</name>
    <dbReference type="NCBI Taxonomy" id="5025"/>
    <lineage>
        <taxon>Eukaryota</taxon>
        <taxon>Fungi</taxon>
        <taxon>Dikarya</taxon>
        <taxon>Ascomycota</taxon>
        <taxon>Pezizomycotina</taxon>
        <taxon>Dothideomycetes</taxon>
        <taxon>Pleosporomycetidae</taxon>
        <taxon>Venturiales</taxon>
        <taxon>Venturiaceae</taxon>
        <taxon>Venturia</taxon>
    </lineage>
</organism>
<evidence type="ECO:0000256" key="1">
    <source>
        <dbReference type="ARBA" id="ARBA00004141"/>
    </source>
</evidence>
<evidence type="ECO:0000259" key="8">
    <source>
        <dbReference type="PROSITE" id="PS50850"/>
    </source>
</evidence>
<feature type="transmembrane region" description="Helical" evidence="7">
    <location>
        <begin position="146"/>
        <end position="164"/>
    </location>
</feature>
<dbReference type="FunFam" id="1.20.1250.20:FF:000034">
    <property type="entry name" value="MFS general substrate transporter"/>
    <property type="match status" value="1"/>
</dbReference>
<keyword evidence="4 7" id="KW-1133">Transmembrane helix</keyword>
<feature type="transmembrane region" description="Helical" evidence="7">
    <location>
        <begin position="474"/>
        <end position="495"/>
    </location>
</feature>
<feature type="domain" description="Major facilitator superfamily (MFS) profile" evidence="8">
    <location>
        <begin position="80"/>
        <end position="502"/>
    </location>
</feature>
<evidence type="ECO:0000313" key="9">
    <source>
        <dbReference type="EMBL" id="KAE9986220.1"/>
    </source>
</evidence>
<dbReference type="PANTHER" id="PTHR43791:SF18">
    <property type="entry name" value="NICOTINIC ACID TRANSPORTER TNA1, PUTATIVE (AFU_ORTHOLOGUE AFUA_3G03820)-RELATED"/>
    <property type="match status" value="1"/>
</dbReference>
<feature type="transmembrane region" description="Helical" evidence="7">
    <location>
        <begin position="206"/>
        <end position="227"/>
    </location>
</feature>
<feature type="transmembrane region" description="Helical" evidence="7">
    <location>
        <begin position="351"/>
        <end position="372"/>
    </location>
</feature>
<dbReference type="GO" id="GO:0022857">
    <property type="term" value="F:transmembrane transporter activity"/>
    <property type="evidence" value="ECO:0007669"/>
    <property type="project" value="InterPro"/>
</dbReference>
<gene>
    <name evidence="9" type="ORF">EG328_006223</name>
</gene>
<dbReference type="InterPro" id="IPR011701">
    <property type="entry name" value="MFS"/>
</dbReference>
<evidence type="ECO:0000256" key="6">
    <source>
        <dbReference type="SAM" id="MobiDB-lite"/>
    </source>
</evidence>
<dbReference type="FunFam" id="1.20.1250.20:FF:000068">
    <property type="entry name" value="MFS general substrate transporter"/>
    <property type="match status" value="1"/>
</dbReference>
<feature type="region of interest" description="Disordered" evidence="6">
    <location>
        <begin position="1"/>
        <end position="42"/>
    </location>
</feature>
<dbReference type="SUPFAM" id="SSF103473">
    <property type="entry name" value="MFS general substrate transporter"/>
    <property type="match status" value="1"/>
</dbReference>
<dbReference type="Gene3D" id="1.20.1250.20">
    <property type="entry name" value="MFS general substrate transporter like domains"/>
    <property type="match status" value="2"/>
</dbReference>
<keyword evidence="2" id="KW-0813">Transport</keyword>
<dbReference type="InterPro" id="IPR020846">
    <property type="entry name" value="MFS_dom"/>
</dbReference>
<dbReference type="OrthoDB" id="2962993at2759"/>
<protein>
    <recommendedName>
        <fullName evidence="8">Major facilitator superfamily (MFS) profile domain-containing protein</fullName>
    </recommendedName>
</protein>
<evidence type="ECO:0000256" key="4">
    <source>
        <dbReference type="ARBA" id="ARBA00022989"/>
    </source>
</evidence>
<feature type="transmembrane region" description="Helical" evidence="7">
    <location>
        <begin position="239"/>
        <end position="261"/>
    </location>
</feature>